<dbReference type="AlphaFoldDB" id="A0A6A5JX92"/>
<keyword evidence="3" id="KW-1185">Reference proteome</keyword>
<feature type="region of interest" description="Disordered" evidence="1">
    <location>
        <begin position="29"/>
        <end position="53"/>
    </location>
</feature>
<name>A0A6A5JX92_9PLEO</name>
<evidence type="ECO:0000313" key="3">
    <source>
        <dbReference type="Proteomes" id="UP000800040"/>
    </source>
</evidence>
<gene>
    <name evidence="2" type="ORF">BDW02DRAFT_511509</name>
</gene>
<protein>
    <submittedName>
        <fullName evidence="2">Uncharacterized protein</fullName>
    </submittedName>
</protein>
<evidence type="ECO:0000313" key="2">
    <source>
        <dbReference type="EMBL" id="KAF1828769.1"/>
    </source>
</evidence>
<reference evidence="2" key="1">
    <citation type="submission" date="2020-01" db="EMBL/GenBank/DDBJ databases">
        <authorList>
            <consortium name="DOE Joint Genome Institute"/>
            <person name="Haridas S."/>
            <person name="Albert R."/>
            <person name="Binder M."/>
            <person name="Bloem J."/>
            <person name="Labutti K."/>
            <person name="Salamov A."/>
            <person name="Andreopoulos B."/>
            <person name="Baker S.E."/>
            <person name="Barry K."/>
            <person name="Bills G."/>
            <person name="Bluhm B.H."/>
            <person name="Cannon C."/>
            <person name="Castanera R."/>
            <person name="Culley D.E."/>
            <person name="Daum C."/>
            <person name="Ezra D."/>
            <person name="Gonzalez J.B."/>
            <person name="Henrissat B."/>
            <person name="Kuo A."/>
            <person name="Liang C."/>
            <person name="Lipzen A."/>
            <person name="Lutzoni F."/>
            <person name="Magnuson J."/>
            <person name="Mondo S."/>
            <person name="Nolan M."/>
            <person name="Ohm R."/>
            <person name="Pangilinan J."/>
            <person name="Park H.-J."/>
            <person name="Ramirez L."/>
            <person name="Alfaro M."/>
            <person name="Sun H."/>
            <person name="Tritt A."/>
            <person name="Yoshinaga Y."/>
            <person name="Zwiers L.-H."/>
            <person name="Turgeon B.G."/>
            <person name="Goodwin S.B."/>
            <person name="Spatafora J.W."/>
            <person name="Crous P.W."/>
            <person name="Grigoriev I.V."/>
        </authorList>
    </citation>
    <scope>NUCLEOTIDE SEQUENCE</scope>
    <source>
        <strain evidence="2">P77</strain>
    </source>
</reference>
<evidence type="ECO:0000256" key="1">
    <source>
        <dbReference type="SAM" id="MobiDB-lite"/>
    </source>
</evidence>
<sequence length="85" mass="9678">MAYELDLLESLKGLFPAFHPWLLQPYEDDALPGQPRASDSAPPEVHLNNEGETEYTIAQVLDSRIRNTMNDPHTSHRGCLQYKVK</sequence>
<accession>A0A6A5JX92</accession>
<proteinExistence type="predicted"/>
<dbReference type="Proteomes" id="UP000800040">
    <property type="component" value="Unassembled WGS sequence"/>
</dbReference>
<organism evidence="2 3">
    <name type="scientific">Decorospora gaudefroyi</name>
    <dbReference type="NCBI Taxonomy" id="184978"/>
    <lineage>
        <taxon>Eukaryota</taxon>
        <taxon>Fungi</taxon>
        <taxon>Dikarya</taxon>
        <taxon>Ascomycota</taxon>
        <taxon>Pezizomycotina</taxon>
        <taxon>Dothideomycetes</taxon>
        <taxon>Pleosporomycetidae</taxon>
        <taxon>Pleosporales</taxon>
        <taxon>Pleosporineae</taxon>
        <taxon>Pleosporaceae</taxon>
        <taxon>Decorospora</taxon>
    </lineage>
</organism>
<dbReference type="EMBL" id="ML975499">
    <property type="protein sequence ID" value="KAF1828769.1"/>
    <property type="molecule type" value="Genomic_DNA"/>
</dbReference>
<dbReference type="OrthoDB" id="3561256at2759"/>